<keyword evidence="1" id="KW-0472">Membrane</keyword>
<feature type="transmembrane region" description="Helical" evidence="1">
    <location>
        <begin position="17"/>
        <end position="36"/>
    </location>
</feature>
<gene>
    <name evidence="2" type="ORF">DY023_09815</name>
</gene>
<dbReference type="GO" id="GO:0005886">
    <property type="term" value="C:plasma membrane"/>
    <property type="evidence" value="ECO:0007669"/>
    <property type="project" value="TreeGrafter"/>
</dbReference>
<feature type="transmembrane region" description="Helical" evidence="1">
    <location>
        <begin position="42"/>
        <end position="65"/>
    </location>
</feature>
<dbReference type="Proteomes" id="UP000262172">
    <property type="component" value="Unassembled WGS sequence"/>
</dbReference>
<keyword evidence="1" id="KW-0812">Transmembrane</keyword>
<evidence type="ECO:0008006" key="4">
    <source>
        <dbReference type="Google" id="ProtNLM"/>
    </source>
</evidence>
<feature type="transmembrane region" description="Helical" evidence="1">
    <location>
        <begin position="77"/>
        <end position="96"/>
    </location>
</feature>
<proteinExistence type="predicted"/>
<dbReference type="RefSeq" id="WP_116242149.1">
    <property type="nucleotide sequence ID" value="NZ_QUAB01000041.1"/>
</dbReference>
<organism evidence="2 3">
    <name type="scientific">Microbacterium bovistercoris</name>
    <dbReference type="NCBI Taxonomy" id="2293570"/>
    <lineage>
        <taxon>Bacteria</taxon>
        <taxon>Bacillati</taxon>
        <taxon>Actinomycetota</taxon>
        <taxon>Actinomycetes</taxon>
        <taxon>Micrococcales</taxon>
        <taxon>Microbacteriaceae</taxon>
        <taxon>Microbacterium</taxon>
    </lineage>
</organism>
<feature type="transmembrane region" description="Helical" evidence="1">
    <location>
        <begin position="102"/>
        <end position="125"/>
    </location>
</feature>
<dbReference type="PANTHER" id="PTHR34989">
    <property type="entry name" value="PROTEIN HDED"/>
    <property type="match status" value="1"/>
</dbReference>
<evidence type="ECO:0000313" key="2">
    <source>
        <dbReference type="EMBL" id="REJ05526.1"/>
    </source>
</evidence>
<protein>
    <recommendedName>
        <fullName evidence="4">Acid-resistance membrane protein</fullName>
    </recommendedName>
</protein>
<dbReference type="PANTHER" id="PTHR34989:SF1">
    <property type="entry name" value="PROTEIN HDED"/>
    <property type="match status" value="1"/>
</dbReference>
<comment type="caution">
    <text evidence="2">The sequence shown here is derived from an EMBL/GenBank/DDBJ whole genome shotgun (WGS) entry which is preliminary data.</text>
</comment>
<sequence length="196" mass="20396">MSDALSEAKGFVKSVRVFLAVSGAIALIAGLILLIWPGKSAVIVTAIIAAYLIIAGLVYIALGIFSKEKGGWARVGHIVLGLIYIVAGVIAFTNLAAAAATLAFVVAILIGVSWIIDGIVSLSLLGKAASKTWTVIYSILSIVAGVVVLFSPLYAAVVLWWILGIALVVLGIVQIVRAITLGKDAKEIEDTLKTEV</sequence>
<keyword evidence="3" id="KW-1185">Reference proteome</keyword>
<dbReference type="InterPro" id="IPR052712">
    <property type="entry name" value="Acid_resist_chaperone_HdeD"/>
</dbReference>
<evidence type="ECO:0000313" key="3">
    <source>
        <dbReference type="Proteomes" id="UP000262172"/>
    </source>
</evidence>
<dbReference type="OrthoDB" id="3238356at2"/>
<dbReference type="Pfam" id="PF03729">
    <property type="entry name" value="DUF308"/>
    <property type="match status" value="2"/>
</dbReference>
<evidence type="ECO:0000256" key="1">
    <source>
        <dbReference type="SAM" id="Phobius"/>
    </source>
</evidence>
<feature type="transmembrane region" description="Helical" evidence="1">
    <location>
        <begin position="132"/>
        <end position="151"/>
    </location>
</feature>
<dbReference type="InterPro" id="IPR005325">
    <property type="entry name" value="DUF308_memb"/>
</dbReference>
<dbReference type="EMBL" id="QUAB01000041">
    <property type="protein sequence ID" value="REJ05526.1"/>
    <property type="molecule type" value="Genomic_DNA"/>
</dbReference>
<feature type="transmembrane region" description="Helical" evidence="1">
    <location>
        <begin position="157"/>
        <end position="176"/>
    </location>
</feature>
<reference evidence="2 3" key="1">
    <citation type="submission" date="2018-08" db="EMBL/GenBank/DDBJ databases">
        <title>Isolation, diversity and antifungal activity of Actinobacteria from cow dung.</title>
        <authorList>
            <person name="Ling L."/>
        </authorList>
    </citation>
    <scope>NUCLEOTIDE SEQUENCE [LARGE SCALE GENOMIC DNA]</scope>
    <source>
        <strain evidence="2 3">NEAU-LLE</strain>
    </source>
</reference>
<dbReference type="AlphaFoldDB" id="A0A371NTF0"/>
<accession>A0A371NTF0</accession>
<keyword evidence="1" id="KW-1133">Transmembrane helix</keyword>
<name>A0A371NTF0_9MICO</name>